<dbReference type="RefSeq" id="WP_181601760.1">
    <property type="nucleotide sequence ID" value="NZ_CP059378.1"/>
</dbReference>
<reference evidence="1 2" key="1">
    <citation type="submission" date="2020-07" db="EMBL/GenBank/DDBJ databases">
        <title>Electron transfer.</title>
        <authorList>
            <person name="Huang L."/>
            <person name="Liu X."/>
            <person name="Zhou S."/>
        </authorList>
    </citation>
    <scope>NUCLEOTIDE SEQUENCE [LARGE SCALE GENOMIC DNA]</scope>
    <source>
        <strain evidence="1 2">Lx1</strain>
    </source>
</reference>
<evidence type="ECO:0000313" key="1">
    <source>
        <dbReference type="EMBL" id="QLY79766.1"/>
    </source>
</evidence>
<accession>A0A7D6VQB5</accession>
<dbReference type="EMBL" id="CP059378">
    <property type="protein sequence ID" value="QLY79766.1"/>
    <property type="molecule type" value="Genomic_DNA"/>
</dbReference>
<dbReference type="Proteomes" id="UP000512286">
    <property type="component" value="Chromosome"/>
</dbReference>
<name>A0A7D6VQB5_9CLOT</name>
<gene>
    <name evidence="1" type="ORF">HZF06_22555</name>
</gene>
<dbReference type="AlphaFoldDB" id="A0A7D6VQB5"/>
<sequence length="124" mass="14603">MFENDYFERMIKTVINGLVSIFKNKNSIENSIENDSVILKEDQLLEIMIKKYISEGQINKAEDMLFEAIEDRKSSRNLELAVFFYETISKWNDEKLRKCNFSKAEIVDGLNEVKSLYNDETEND</sequence>
<protein>
    <submittedName>
        <fullName evidence="1">Uncharacterized protein</fullName>
    </submittedName>
</protein>
<dbReference type="Pfam" id="PF20092">
    <property type="entry name" value="DUF6483"/>
    <property type="match status" value="1"/>
</dbReference>
<proteinExistence type="predicted"/>
<dbReference type="InterPro" id="IPR045507">
    <property type="entry name" value="DUF6483"/>
</dbReference>
<organism evidence="1 2">
    <name type="scientific">Clostridium intestinale</name>
    <dbReference type="NCBI Taxonomy" id="36845"/>
    <lineage>
        <taxon>Bacteria</taxon>
        <taxon>Bacillati</taxon>
        <taxon>Bacillota</taxon>
        <taxon>Clostridia</taxon>
        <taxon>Eubacteriales</taxon>
        <taxon>Clostridiaceae</taxon>
        <taxon>Clostridium</taxon>
    </lineage>
</organism>
<dbReference type="KEGG" id="cint:HZF06_22555"/>
<evidence type="ECO:0000313" key="2">
    <source>
        <dbReference type="Proteomes" id="UP000512286"/>
    </source>
</evidence>